<feature type="compositionally biased region" description="Polar residues" evidence="2">
    <location>
        <begin position="112"/>
        <end position="128"/>
    </location>
</feature>
<dbReference type="Gene3D" id="4.10.240.10">
    <property type="entry name" value="Zn(2)-C6 fungal-type DNA-binding domain"/>
    <property type="match status" value="1"/>
</dbReference>
<feature type="region of interest" description="Disordered" evidence="2">
    <location>
        <begin position="25"/>
        <end position="44"/>
    </location>
</feature>
<dbReference type="GO" id="GO:0000981">
    <property type="term" value="F:DNA-binding transcription factor activity, RNA polymerase II-specific"/>
    <property type="evidence" value="ECO:0007669"/>
    <property type="project" value="InterPro"/>
</dbReference>
<name>A0AAN7A6C8_9PEZI</name>
<feature type="region of interest" description="Disordered" evidence="2">
    <location>
        <begin position="61"/>
        <end position="82"/>
    </location>
</feature>
<dbReference type="AlphaFoldDB" id="A0AAN7A6C8"/>
<feature type="compositionally biased region" description="Polar residues" evidence="2">
    <location>
        <begin position="70"/>
        <end position="79"/>
    </location>
</feature>
<dbReference type="GO" id="GO:0008270">
    <property type="term" value="F:zinc ion binding"/>
    <property type="evidence" value="ECO:0007669"/>
    <property type="project" value="InterPro"/>
</dbReference>
<keyword evidence="1" id="KW-0539">Nucleus</keyword>
<dbReference type="SUPFAM" id="SSF57701">
    <property type="entry name" value="Zn2/Cys6 DNA-binding domain"/>
    <property type="match status" value="1"/>
</dbReference>
<dbReference type="EMBL" id="MU866180">
    <property type="protein sequence ID" value="KAK4176931.1"/>
    <property type="molecule type" value="Genomic_DNA"/>
</dbReference>
<dbReference type="InterPro" id="IPR001138">
    <property type="entry name" value="Zn2Cys6_DnaBD"/>
</dbReference>
<dbReference type="CDD" id="cd00067">
    <property type="entry name" value="GAL4"/>
    <property type="match status" value="1"/>
</dbReference>
<reference evidence="4" key="1">
    <citation type="journal article" date="2023" name="Mol. Phylogenet. Evol.">
        <title>Genome-scale phylogeny and comparative genomics of the fungal order Sordariales.</title>
        <authorList>
            <person name="Hensen N."/>
            <person name="Bonometti L."/>
            <person name="Westerberg I."/>
            <person name="Brannstrom I.O."/>
            <person name="Guillou S."/>
            <person name="Cros-Aarteil S."/>
            <person name="Calhoun S."/>
            <person name="Haridas S."/>
            <person name="Kuo A."/>
            <person name="Mondo S."/>
            <person name="Pangilinan J."/>
            <person name="Riley R."/>
            <person name="LaButti K."/>
            <person name="Andreopoulos B."/>
            <person name="Lipzen A."/>
            <person name="Chen C."/>
            <person name="Yan M."/>
            <person name="Daum C."/>
            <person name="Ng V."/>
            <person name="Clum A."/>
            <person name="Steindorff A."/>
            <person name="Ohm R.A."/>
            <person name="Martin F."/>
            <person name="Silar P."/>
            <person name="Natvig D.O."/>
            <person name="Lalanne C."/>
            <person name="Gautier V."/>
            <person name="Ament-Velasquez S.L."/>
            <person name="Kruys A."/>
            <person name="Hutchinson M.I."/>
            <person name="Powell A.J."/>
            <person name="Barry K."/>
            <person name="Miller A.N."/>
            <person name="Grigoriev I.V."/>
            <person name="Debuchy R."/>
            <person name="Gladieux P."/>
            <person name="Hiltunen Thoren M."/>
            <person name="Johannesson H."/>
        </authorList>
    </citation>
    <scope>NUCLEOTIDE SEQUENCE</scope>
    <source>
        <strain evidence="4">CBS 892.96</strain>
    </source>
</reference>
<sequence>MTPNQTHQSIRSSCDRCRSQKLKCTLSPEPGPGNTSSEREGHRPCQRCSKARVPCVFSRRLRTAKERSRSNTGPTSCPVQQQQQQIQVAPISAVDEPVSAMQHDNLRRVHSWASSPTPSFTGSMTPEQSDYEKDGLDDLSFGYGPDGCWTDMAGICAGDLSLITPALTSSPGPATETDQQSVFWDSPFSAFPASTAGPDKPQVLQRLLNLVVEIQAGFRLLESKSWLQQDPATGNTLDSYPIGTVLHLSKEFASIVNTAQEHTSGVAIPSPTVESDGFHFSISSPVLTSDGSTIDSDSLTMSPGATHHCGLDTPTRLLILTSYVSLTKLYATMLRHFQKYLSLLPSPSTVPEIEMGDWRSGADKRCLNLGELPPSTDVTHCSRIHTAVRLLLGSLERIEAVIELPVGLRSTSGTNSSAPSNMGWVMPDWEGLDLGQTQGRNSEFDMDTTDQGSYFFPLLRQEAMMCAGGLQEGFVELSGRAASVKELLREKMGL</sequence>
<gene>
    <name evidence="4" type="ORF">QBC36DRAFT_186263</name>
</gene>
<dbReference type="Proteomes" id="UP001302321">
    <property type="component" value="Unassembled WGS sequence"/>
</dbReference>
<accession>A0AAN7A6C8</accession>
<dbReference type="InterPro" id="IPR036864">
    <property type="entry name" value="Zn2-C6_fun-type_DNA-bd_sf"/>
</dbReference>
<dbReference type="SMART" id="SM00066">
    <property type="entry name" value="GAL4"/>
    <property type="match status" value="1"/>
</dbReference>
<evidence type="ECO:0000259" key="3">
    <source>
        <dbReference type="PROSITE" id="PS50048"/>
    </source>
</evidence>
<protein>
    <submittedName>
        <fullName evidence="4">Transcriptional regulator love</fullName>
    </submittedName>
</protein>
<evidence type="ECO:0000313" key="5">
    <source>
        <dbReference type="Proteomes" id="UP001302321"/>
    </source>
</evidence>
<feature type="region of interest" description="Disordered" evidence="2">
    <location>
        <begin position="109"/>
        <end position="129"/>
    </location>
</feature>
<comment type="caution">
    <text evidence="4">The sequence shown here is derived from an EMBL/GenBank/DDBJ whole genome shotgun (WGS) entry which is preliminary data.</text>
</comment>
<evidence type="ECO:0000256" key="2">
    <source>
        <dbReference type="SAM" id="MobiDB-lite"/>
    </source>
</evidence>
<evidence type="ECO:0000256" key="1">
    <source>
        <dbReference type="ARBA" id="ARBA00023242"/>
    </source>
</evidence>
<keyword evidence="5" id="KW-1185">Reference proteome</keyword>
<dbReference type="PROSITE" id="PS50048">
    <property type="entry name" value="ZN2_CY6_FUNGAL_2"/>
    <property type="match status" value="1"/>
</dbReference>
<feature type="domain" description="Zn(2)-C6 fungal-type" evidence="3">
    <location>
        <begin position="13"/>
        <end position="57"/>
    </location>
</feature>
<organism evidence="4 5">
    <name type="scientific">Triangularia setosa</name>
    <dbReference type="NCBI Taxonomy" id="2587417"/>
    <lineage>
        <taxon>Eukaryota</taxon>
        <taxon>Fungi</taxon>
        <taxon>Dikarya</taxon>
        <taxon>Ascomycota</taxon>
        <taxon>Pezizomycotina</taxon>
        <taxon>Sordariomycetes</taxon>
        <taxon>Sordariomycetidae</taxon>
        <taxon>Sordariales</taxon>
        <taxon>Podosporaceae</taxon>
        <taxon>Triangularia</taxon>
    </lineage>
</organism>
<proteinExistence type="predicted"/>
<reference evidence="4" key="2">
    <citation type="submission" date="2023-05" db="EMBL/GenBank/DDBJ databases">
        <authorList>
            <consortium name="Lawrence Berkeley National Laboratory"/>
            <person name="Steindorff A."/>
            <person name="Hensen N."/>
            <person name="Bonometti L."/>
            <person name="Westerberg I."/>
            <person name="Brannstrom I.O."/>
            <person name="Guillou S."/>
            <person name="Cros-Aarteil S."/>
            <person name="Calhoun S."/>
            <person name="Haridas S."/>
            <person name="Kuo A."/>
            <person name="Mondo S."/>
            <person name="Pangilinan J."/>
            <person name="Riley R."/>
            <person name="Labutti K."/>
            <person name="Andreopoulos B."/>
            <person name="Lipzen A."/>
            <person name="Chen C."/>
            <person name="Yanf M."/>
            <person name="Daum C."/>
            <person name="Ng V."/>
            <person name="Clum A."/>
            <person name="Ohm R."/>
            <person name="Martin F."/>
            <person name="Silar P."/>
            <person name="Natvig D."/>
            <person name="Lalanne C."/>
            <person name="Gautier V."/>
            <person name="Ament-Velasquez S.L."/>
            <person name="Kruys A."/>
            <person name="Hutchinson M.I."/>
            <person name="Powell A.J."/>
            <person name="Barry K."/>
            <person name="Miller A.N."/>
            <person name="Grigoriev I.V."/>
            <person name="Debuchy R."/>
            <person name="Gladieux P."/>
            <person name="Thoren M.H."/>
            <person name="Johannesson H."/>
        </authorList>
    </citation>
    <scope>NUCLEOTIDE SEQUENCE</scope>
    <source>
        <strain evidence="4">CBS 892.96</strain>
    </source>
</reference>
<evidence type="ECO:0000313" key="4">
    <source>
        <dbReference type="EMBL" id="KAK4176931.1"/>
    </source>
</evidence>